<dbReference type="GO" id="GO:0015648">
    <property type="term" value="F:lipid-linked peptidoglycan transporter activity"/>
    <property type="evidence" value="ECO:0007669"/>
    <property type="project" value="TreeGrafter"/>
</dbReference>
<feature type="transmembrane region" description="Helical" evidence="10">
    <location>
        <begin position="109"/>
        <end position="132"/>
    </location>
</feature>
<feature type="transmembrane region" description="Helical" evidence="10">
    <location>
        <begin position="289"/>
        <end position="309"/>
    </location>
</feature>
<feature type="transmembrane region" description="Helical" evidence="10">
    <location>
        <begin position="329"/>
        <end position="349"/>
    </location>
</feature>
<evidence type="ECO:0000256" key="3">
    <source>
        <dbReference type="ARBA" id="ARBA00022692"/>
    </source>
</evidence>
<evidence type="ECO:0000313" key="11">
    <source>
        <dbReference type="EMBL" id="QDT59164.1"/>
    </source>
</evidence>
<reference evidence="11 12" key="1">
    <citation type="submission" date="2019-02" db="EMBL/GenBank/DDBJ databases">
        <title>Deep-cultivation of Planctomycetes and their phenomic and genomic characterization uncovers novel biology.</title>
        <authorList>
            <person name="Wiegand S."/>
            <person name="Jogler M."/>
            <person name="Boedeker C."/>
            <person name="Pinto D."/>
            <person name="Vollmers J."/>
            <person name="Rivas-Marin E."/>
            <person name="Kohn T."/>
            <person name="Peeters S.H."/>
            <person name="Heuer A."/>
            <person name="Rast P."/>
            <person name="Oberbeckmann S."/>
            <person name="Bunk B."/>
            <person name="Jeske O."/>
            <person name="Meyerdierks A."/>
            <person name="Storesund J.E."/>
            <person name="Kallscheuer N."/>
            <person name="Luecker S."/>
            <person name="Lage O.M."/>
            <person name="Pohl T."/>
            <person name="Merkel B.J."/>
            <person name="Hornburger P."/>
            <person name="Mueller R.-W."/>
            <person name="Bruemmer F."/>
            <person name="Labrenz M."/>
            <person name="Spormann A.M."/>
            <person name="Op den Camp H."/>
            <person name="Overmann J."/>
            <person name="Amann R."/>
            <person name="Jetten M.S.M."/>
            <person name="Mascher T."/>
            <person name="Medema M.H."/>
            <person name="Devos D.P."/>
            <person name="Kaster A.-K."/>
            <person name="Ovreas L."/>
            <person name="Rohde M."/>
            <person name="Galperin M.Y."/>
            <person name="Jogler C."/>
        </authorList>
    </citation>
    <scope>NUCLEOTIDE SEQUENCE [LARGE SCALE GENOMIC DNA]</scope>
    <source>
        <strain evidence="11 12">SV_7m_r</strain>
    </source>
</reference>
<proteinExistence type="inferred from homology"/>
<keyword evidence="6 10" id="KW-1133">Transmembrane helix</keyword>
<gene>
    <name evidence="11" type="ORF">SV7mr_16710</name>
</gene>
<dbReference type="Proteomes" id="UP000315003">
    <property type="component" value="Chromosome"/>
</dbReference>
<dbReference type="PANTHER" id="PTHR47019">
    <property type="entry name" value="LIPID II FLIPPASE MURJ"/>
    <property type="match status" value="1"/>
</dbReference>
<evidence type="ECO:0000256" key="6">
    <source>
        <dbReference type="ARBA" id="ARBA00022989"/>
    </source>
</evidence>
<feature type="transmembrane region" description="Helical" evidence="10">
    <location>
        <begin position="387"/>
        <end position="409"/>
    </location>
</feature>
<dbReference type="InterPro" id="IPR004268">
    <property type="entry name" value="MurJ"/>
</dbReference>
<dbReference type="EMBL" id="CP036272">
    <property type="protein sequence ID" value="QDT59164.1"/>
    <property type="molecule type" value="Genomic_DNA"/>
</dbReference>
<feature type="transmembrane region" description="Helical" evidence="10">
    <location>
        <begin position="424"/>
        <end position="446"/>
    </location>
</feature>
<evidence type="ECO:0000256" key="7">
    <source>
        <dbReference type="ARBA" id="ARBA00023136"/>
    </source>
</evidence>
<evidence type="ECO:0000313" key="12">
    <source>
        <dbReference type="Proteomes" id="UP000315003"/>
    </source>
</evidence>
<comment type="function">
    <text evidence="8">Involved in peptidoglycan biosynthesis. Transports lipid-linked peptidoglycan precursors from the inner to the outer leaflet of the cytoplasmic membrane.</text>
</comment>
<dbReference type="Pfam" id="PF03023">
    <property type="entry name" value="MurJ"/>
    <property type="match status" value="1"/>
</dbReference>
<dbReference type="InterPro" id="IPR051050">
    <property type="entry name" value="Lipid_II_flippase_MurJ/MviN"/>
</dbReference>
<feature type="transmembrane region" description="Helical" evidence="10">
    <location>
        <begin position="144"/>
        <end position="164"/>
    </location>
</feature>
<keyword evidence="3 10" id="KW-0812">Transmembrane</keyword>
<evidence type="ECO:0000256" key="4">
    <source>
        <dbReference type="ARBA" id="ARBA00022960"/>
    </source>
</evidence>
<keyword evidence="4" id="KW-0133">Cell shape</keyword>
<keyword evidence="5" id="KW-0573">Peptidoglycan synthesis</keyword>
<feature type="transmembrane region" description="Helical" evidence="10">
    <location>
        <begin position="170"/>
        <end position="188"/>
    </location>
</feature>
<keyword evidence="7 10" id="KW-0472">Membrane</keyword>
<evidence type="ECO:0000256" key="8">
    <source>
        <dbReference type="ARBA" id="ARBA00060041"/>
    </source>
</evidence>
<feature type="transmembrane region" description="Helical" evidence="10">
    <location>
        <begin position="452"/>
        <end position="472"/>
    </location>
</feature>
<evidence type="ECO:0000256" key="10">
    <source>
        <dbReference type="SAM" id="Phobius"/>
    </source>
</evidence>
<dbReference type="PANTHER" id="PTHR47019:SF1">
    <property type="entry name" value="LIPID II FLIPPASE MURJ"/>
    <property type="match status" value="1"/>
</dbReference>
<evidence type="ECO:0000256" key="1">
    <source>
        <dbReference type="ARBA" id="ARBA00004651"/>
    </source>
</evidence>
<dbReference type="GO" id="GO:0009252">
    <property type="term" value="P:peptidoglycan biosynthetic process"/>
    <property type="evidence" value="ECO:0007669"/>
    <property type="project" value="UniProtKB-KW"/>
</dbReference>
<protein>
    <submittedName>
        <fullName evidence="11">MurJ-like flippase</fullName>
    </submittedName>
</protein>
<comment type="subcellular location">
    <subcellularLocation>
        <location evidence="1">Cell membrane</location>
        <topology evidence="1">Multi-pass membrane protein</topology>
    </subcellularLocation>
</comment>
<keyword evidence="2" id="KW-1003">Cell membrane</keyword>
<name>A0A517SSR4_9BACT</name>
<keyword evidence="12" id="KW-1185">Reference proteome</keyword>
<dbReference type="AlphaFoldDB" id="A0A517SSR4"/>
<evidence type="ECO:0000256" key="9">
    <source>
        <dbReference type="ARBA" id="ARBA00061532"/>
    </source>
</evidence>
<feature type="transmembrane region" description="Helical" evidence="10">
    <location>
        <begin position="64"/>
        <end position="89"/>
    </location>
</feature>
<feature type="transmembrane region" description="Helical" evidence="10">
    <location>
        <begin position="361"/>
        <end position="381"/>
    </location>
</feature>
<dbReference type="GO" id="GO:0005886">
    <property type="term" value="C:plasma membrane"/>
    <property type="evidence" value="ECO:0007669"/>
    <property type="project" value="UniProtKB-SubCell"/>
</dbReference>
<accession>A0A517SSR4</accession>
<sequence length="497" mass="55028">MLVLSVGQAFVVGRLFGTSIGIEVYFAASTFYQSLVLLMQTGQVTEVVTPLFHRLVRDRGELVGARLFTVLMNWMVSLAACVSLVGFLFADWLIPLLVPGFDSSAQQLAIAMFRAIIPLTALQILQSLLTCYLTAKKRFVRQEVIRLASVATSLTLIVAGAYWLNAWSMVLGLWTGSIIMVCAMVYLAHQAGYRHSFVFWDSTISFRQLLRSLPSISSYVIVTQLYSIALTSGLSTLPQGSLAIFTYARRIFSRLNSLISRPVSVVFFNHYSAAVAKDSQRTLQLTREALRVFLVAACFMLLAWLAAGYPGLKFLWLSERFSVVHVWETYLVLMLLSFGTFFAGPGMIYRKMNVSHGQVIGQYNLLSFVQVACGLAAYFMIPAFGLLSAVVIVFLNPCLNAAMAALITFRRDSNHFAWYQRDDLLNCGLILVGIGVPAAGILMIIPDTEARWMNFVIASSIGVGAICMAFVVSVRLRMAEPLAVWRLIRNGIAGRFT</sequence>
<evidence type="ECO:0000256" key="5">
    <source>
        <dbReference type="ARBA" id="ARBA00022984"/>
    </source>
</evidence>
<evidence type="ECO:0000256" key="2">
    <source>
        <dbReference type="ARBA" id="ARBA00022475"/>
    </source>
</evidence>
<dbReference type="GO" id="GO:0008360">
    <property type="term" value="P:regulation of cell shape"/>
    <property type="evidence" value="ECO:0007669"/>
    <property type="project" value="UniProtKB-KW"/>
</dbReference>
<dbReference type="GO" id="GO:0034204">
    <property type="term" value="P:lipid translocation"/>
    <property type="evidence" value="ECO:0007669"/>
    <property type="project" value="TreeGrafter"/>
</dbReference>
<comment type="similarity">
    <text evidence="9">Belongs to the MurJ/MviN family.</text>
</comment>
<organism evidence="11 12">
    <name type="scientific">Stieleria bergensis</name>
    <dbReference type="NCBI Taxonomy" id="2528025"/>
    <lineage>
        <taxon>Bacteria</taxon>
        <taxon>Pseudomonadati</taxon>
        <taxon>Planctomycetota</taxon>
        <taxon>Planctomycetia</taxon>
        <taxon>Pirellulales</taxon>
        <taxon>Pirellulaceae</taxon>
        <taxon>Stieleria</taxon>
    </lineage>
</organism>